<gene>
    <name evidence="2" type="ORF">Vafri_3720</name>
</gene>
<proteinExistence type="predicted"/>
<dbReference type="EMBL" id="BNCO01000004">
    <property type="protein sequence ID" value="GIL46852.1"/>
    <property type="molecule type" value="Genomic_DNA"/>
</dbReference>
<comment type="caution">
    <text evidence="2">The sequence shown here is derived from an EMBL/GenBank/DDBJ whole genome shotgun (WGS) entry which is preliminary data.</text>
</comment>
<evidence type="ECO:0000313" key="3">
    <source>
        <dbReference type="Proteomes" id="UP000747399"/>
    </source>
</evidence>
<accession>A0A8J4ET62</accession>
<feature type="region of interest" description="Disordered" evidence="1">
    <location>
        <begin position="98"/>
        <end position="122"/>
    </location>
</feature>
<protein>
    <submittedName>
        <fullName evidence="2">Uncharacterized protein</fullName>
    </submittedName>
</protein>
<evidence type="ECO:0000256" key="1">
    <source>
        <dbReference type="SAM" id="MobiDB-lite"/>
    </source>
</evidence>
<evidence type="ECO:0000313" key="2">
    <source>
        <dbReference type="EMBL" id="GIL46852.1"/>
    </source>
</evidence>
<name>A0A8J4ET62_9CHLO</name>
<reference evidence="2" key="1">
    <citation type="journal article" date="2021" name="Proc. Natl. Acad. Sci. U.S.A.">
        <title>Three genomes in the algal genus Volvox reveal the fate of a haploid sex-determining region after a transition to homothallism.</title>
        <authorList>
            <person name="Yamamoto K."/>
            <person name="Hamaji T."/>
            <person name="Kawai-Toyooka H."/>
            <person name="Matsuzaki R."/>
            <person name="Takahashi F."/>
            <person name="Nishimura Y."/>
            <person name="Kawachi M."/>
            <person name="Noguchi H."/>
            <person name="Minakuchi Y."/>
            <person name="Umen J.G."/>
            <person name="Toyoda A."/>
            <person name="Nozaki H."/>
        </authorList>
    </citation>
    <scope>NUCLEOTIDE SEQUENCE</scope>
    <source>
        <strain evidence="2">NIES-3780</strain>
    </source>
</reference>
<organism evidence="2 3">
    <name type="scientific">Volvox africanus</name>
    <dbReference type="NCBI Taxonomy" id="51714"/>
    <lineage>
        <taxon>Eukaryota</taxon>
        <taxon>Viridiplantae</taxon>
        <taxon>Chlorophyta</taxon>
        <taxon>core chlorophytes</taxon>
        <taxon>Chlorophyceae</taxon>
        <taxon>CS clade</taxon>
        <taxon>Chlamydomonadales</taxon>
        <taxon>Volvocaceae</taxon>
        <taxon>Volvox</taxon>
    </lineage>
</organism>
<dbReference type="AlphaFoldDB" id="A0A8J4ET62"/>
<dbReference type="Proteomes" id="UP000747399">
    <property type="component" value="Unassembled WGS sequence"/>
</dbReference>
<feature type="region of interest" description="Disordered" evidence="1">
    <location>
        <begin position="1"/>
        <end position="39"/>
    </location>
</feature>
<sequence length="122" mass="12238">MHPAGLRAAVSPLGQGPARSHPLPAGRLPPLPTPSLDSPAALTPVLLLAAFAYAAAASDKDGSPAFSTPLKCSGAAAAAPEPAAVWRTTHAAPGSLLAAVPQTAEPPDSATRRSRHQPYSPQ</sequence>
<keyword evidence="3" id="KW-1185">Reference proteome</keyword>